<protein>
    <submittedName>
        <fullName evidence="2">Uncharacterized protein</fullName>
    </submittedName>
</protein>
<feature type="signal peptide" evidence="1">
    <location>
        <begin position="1"/>
        <end position="24"/>
    </location>
</feature>
<proteinExistence type="predicted"/>
<organism evidence="2 3">
    <name type="scientific">Vitrella brassicaformis (strain CCMP3155)</name>
    <dbReference type="NCBI Taxonomy" id="1169540"/>
    <lineage>
        <taxon>Eukaryota</taxon>
        <taxon>Sar</taxon>
        <taxon>Alveolata</taxon>
        <taxon>Colpodellida</taxon>
        <taxon>Vitrellaceae</taxon>
        <taxon>Vitrella</taxon>
    </lineage>
</organism>
<evidence type="ECO:0000313" key="2">
    <source>
        <dbReference type="EMBL" id="CEM32081.1"/>
    </source>
</evidence>
<gene>
    <name evidence="2" type="ORF">Vbra_22359</name>
</gene>
<keyword evidence="1" id="KW-0732">Signal</keyword>
<dbReference type="InParanoid" id="A0A0G4GP45"/>
<name>A0A0G4GP45_VITBC</name>
<dbReference type="AlphaFoldDB" id="A0A0G4GP45"/>
<accession>A0A0G4GP45</accession>
<dbReference type="Proteomes" id="UP000041254">
    <property type="component" value="Unassembled WGS sequence"/>
</dbReference>
<evidence type="ECO:0000313" key="3">
    <source>
        <dbReference type="Proteomes" id="UP000041254"/>
    </source>
</evidence>
<reference evidence="2 3" key="1">
    <citation type="submission" date="2014-11" db="EMBL/GenBank/DDBJ databases">
        <authorList>
            <person name="Zhu J."/>
            <person name="Qi W."/>
            <person name="Song R."/>
        </authorList>
    </citation>
    <scope>NUCLEOTIDE SEQUENCE [LARGE SCALE GENOMIC DNA]</scope>
</reference>
<dbReference type="VEuPathDB" id="CryptoDB:Vbra_22359"/>
<dbReference type="EMBL" id="CDMY01000746">
    <property type="protein sequence ID" value="CEM32081.1"/>
    <property type="molecule type" value="Genomic_DNA"/>
</dbReference>
<sequence>MKAICSVLRLVIVAAALLVSDGQALPHNHVHFAPVATLTTANETMAGVGKIPCTVAFKGWMGEEDGTHKDESTGQSVHDKYYHLSGKSTIGCWKSDGSQLKKHVCVVDAVRTPVLTTNTGDGECLRDPDCASGPYEVPIVKSKDDEARLKTESRMDEAKWCMSPNAET</sequence>
<evidence type="ECO:0000256" key="1">
    <source>
        <dbReference type="SAM" id="SignalP"/>
    </source>
</evidence>
<keyword evidence="3" id="KW-1185">Reference proteome</keyword>
<feature type="chain" id="PRO_5005190776" evidence="1">
    <location>
        <begin position="25"/>
        <end position="168"/>
    </location>
</feature>